<dbReference type="NCBIfam" id="NF006091">
    <property type="entry name" value="PRK08243.1"/>
    <property type="match status" value="1"/>
</dbReference>
<dbReference type="STRING" id="1962155.B1813_07065"/>
<proteinExistence type="predicted"/>
<name>A0A1V9A4Q2_SACPI</name>
<dbReference type="Pfam" id="PF01494">
    <property type="entry name" value="FAD_binding_3"/>
    <property type="match status" value="1"/>
</dbReference>
<dbReference type="Proteomes" id="UP000192591">
    <property type="component" value="Unassembled WGS sequence"/>
</dbReference>
<reference evidence="4 5" key="1">
    <citation type="submission" date="2017-02" db="EMBL/GenBank/DDBJ databases">
        <title>Draft genome of Saccharomonospora sp. 154.</title>
        <authorList>
            <person name="Alonso-Carmona G.S."/>
            <person name="De La Haba R."/>
            <person name="Vera-Gargallo B."/>
            <person name="Sandoval-Trujillo A.H."/>
            <person name="Ramirez-Duran N."/>
            <person name="Ventosa A."/>
        </authorList>
    </citation>
    <scope>NUCLEOTIDE SEQUENCE [LARGE SCALE GENOMIC DNA]</scope>
    <source>
        <strain evidence="4 5">LRS4.154</strain>
    </source>
</reference>
<keyword evidence="1" id="KW-0285">Flavoprotein</keyword>
<dbReference type="PANTHER" id="PTHR43004">
    <property type="entry name" value="TRK SYSTEM POTASSIUM UPTAKE PROTEIN"/>
    <property type="match status" value="1"/>
</dbReference>
<keyword evidence="4" id="KW-0560">Oxidoreductase</keyword>
<organism evidence="4 5">
    <name type="scientific">Saccharomonospora piscinae</name>
    <dbReference type="NCBI Taxonomy" id="687388"/>
    <lineage>
        <taxon>Bacteria</taxon>
        <taxon>Bacillati</taxon>
        <taxon>Actinomycetota</taxon>
        <taxon>Actinomycetes</taxon>
        <taxon>Pseudonocardiales</taxon>
        <taxon>Pseudonocardiaceae</taxon>
        <taxon>Saccharomonospora</taxon>
    </lineage>
</organism>
<dbReference type="EMBL" id="MWIH01000005">
    <property type="protein sequence ID" value="OQO92030.1"/>
    <property type="molecule type" value="Genomic_DNA"/>
</dbReference>
<dbReference type="PANTHER" id="PTHR43004:SF3">
    <property type="entry name" value="P-HYDROXYBENZOATE HYDROXYLASE"/>
    <property type="match status" value="1"/>
</dbReference>
<dbReference type="Gene3D" id="3.50.50.60">
    <property type="entry name" value="FAD/NAD(P)-binding domain"/>
    <property type="match status" value="1"/>
</dbReference>
<dbReference type="RefSeq" id="WP_139794739.1">
    <property type="nucleotide sequence ID" value="NZ_MWIH01000005.1"/>
</dbReference>
<accession>A0A1V9A4Q2</accession>
<evidence type="ECO:0000313" key="4">
    <source>
        <dbReference type="EMBL" id="OQO92030.1"/>
    </source>
</evidence>
<dbReference type="GO" id="GO:0071949">
    <property type="term" value="F:FAD binding"/>
    <property type="evidence" value="ECO:0007669"/>
    <property type="project" value="InterPro"/>
</dbReference>
<dbReference type="PRINTS" id="PR00420">
    <property type="entry name" value="RNGMNOXGNASE"/>
</dbReference>
<comment type="caution">
    <text evidence="4">The sequence shown here is derived from an EMBL/GenBank/DDBJ whole genome shotgun (WGS) entry which is preliminary data.</text>
</comment>
<dbReference type="InterPro" id="IPR002938">
    <property type="entry name" value="FAD-bd"/>
</dbReference>
<evidence type="ECO:0000256" key="2">
    <source>
        <dbReference type="ARBA" id="ARBA00022827"/>
    </source>
</evidence>
<keyword evidence="4" id="KW-0503">Monooxygenase</keyword>
<dbReference type="GO" id="GO:0016709">
    <property type="term" value="F:oxidoreductase activity, acting on paired donors, with incorporation or reduction of molecular oxygen, NAD(P)H as one donor, and incorporation of one atom of oxygen"/>
    <property type="evidence" value="ECO:0007669"/>
    <property type="project" value="UniProtKB-ARBA"/>
</dbReference>
<dbReference type="Gene3D" id="3.30.9.10">
    <property type="entry name" value="D-Amino Acid Oxidase, subunit A, domain 2"/>
    <property type="match status" value="1"/>
</dbReference>
<evidence type="ECO:0000313" key="5">
    <source>
        <dbReference type="Proteomes" id="UP000192591"/>
    </source>
</evidence>
<evidence type="ECO:0000256" key="1">
    <source>
        <dbReference type="ARBA" id="ARBA00022630"/>
    </source>
</evidence>
<dbReference type="InterPro" id="IPR036188">
    <property type="entry name" value="FAD/NAD-bd_sf"/>
</dbReference>
<sequence length="391" mass="42395">MRTRVGIVGAGPAGLLLSLLLAEHGIDSVIVETRSRAAIEETIRAGVLEHGTVETLRQYGVGDRALAEGARHDGIELRFGGQGHRIDFANLVGRSVWLYPQHEVLKDLIAARLAAGADIRFECGDVALRDVTSDRPVIAFTEADGTAVELECDVVAGCDGSAGISRHTIPDAARTDYFRTYPFGWFGVLVEAPPSAPELIYAHSERGFALVSTRTPTVQRLYFQCDPDEDAAAWSDDRIWAELQARVAGDGFSLAEGPIFQRGVIPMRSYVCEPMRYGRLFLAGDAAHTVPPTGAKGLNLAVADVLVLARALDSYYATGSTALLDSYSDVASRRVWRAQHFSWWMTSMLHTDPAGSAFDVRRQLGELESVTGSTAGSTYLAEAYTGWPVEF</sequence>
<dbReference type="SUPFAM" id="SSF51905">
    <property type="entry name" value="FAD/NAD(P)-binding domain"/>
    <property type="match status" value="1"/>
</dbReference>
<keyword evidence="5" id="KW-1185">Reference proteome</keyword>
<dbReference type="SUPFAM" id="SSF54373">
    <property type="entry name" value="FAD-linked reductases, C-terminal domain"/>
    <property type="match status" value="1"/>
</dbReference>
<evidence type="ECO:0000259" key="3">
    <source>
        <dbReference type="Pfam" id="PF01494"/>
    </source>
</evidence>
<protein>
    <submittedName>
        <fullName evidence="4">4-hydroxybenzoate 3-monooxygenase</fullName>
    </submittedName>
</protein>
<gene>
    <name evidence="4" type="ORF">B1813_07065</name>
</gene>
<dbReference type="AlphaFoldDB" id="A0A1V9A4Q2"/>
<feature type="domain" description="FAD-binding" evidence="3">
    <location>
        <begin position="2"/>
        <end position="341"/>
    </location>
</feature>
<keyword evidence="2" id="KW-0274">FAD</keyword>
<dbReference type="InterPro" id="IPR050641">
    <property type="entry name" value="RIFMO-like"/>
</dbReference>